<gene>
    <name evidence="4" type="ORF">DHf2319_01495</name>
</gene>
<accession>A0ABY4AK24</accession>
<evidence type="ECO:0000256" key="1">
    <source>
        <dbReference type="ARBA" id="ARBA00022603"/>
    </source>
</evidence>
<dbReference type="InterPro" id="IPR029063">
    <property type="entry name" value="SAM-dependent_MTases_sf"/>
</dbReference>
<dbReference type="SUPFAM" id="SSF53335">
    <property type="entry name" value="S-adenosyl-L-methionine-dependent methyltransferases"/>
    <property type="match status" value="1"/>
</dbReference>
<feature type="domain" description="Methyltransferase type 11" evidence="3">
    <location>
        <begin position="56"/>
        <end position="164"/>
    </location>
</feature>
<dbReference type="Proteomes" id="UP000831607">
    <property type="component" value="Chromosome"/>
</dbReference>
<evidence type="ECO:0000256" key="2">
    <source>
        <dbReference type="ARBA" id="ARBA00022679"/>
    </source>
</evidence>
<dbReference type="PANTHER" id="PTHR13090:SF1">
    <property type="entry name" value="ARGININE-HYDROXYLASE NDUFAF5, MITOCHONDRIAL"/>
    <property type="match status" value="1"/>
</dbReference>
<dbReference type="GO" id="GO:0032259">
    <property type="term" value="P:methylation"/>
    <property type="evidence" value="ECO:0007669"/>
    <property type="project" value="UniProtKB-KW"/>
</dbReference>
<keyword evidence="1 4" id="KW-0489">Methyltransferase</keyword>
<dbReference type="InterPro" id="IPR050602">
    <property type="entry name" value="Malonyl-ACP_OMT"/>
</dbReference>
<reference evidence="4 5" key="1">
    <citation type="submission" date="2020-11" db="EMBL/GenBank/DDBJ databases">
        <title>Algicoccus daihaiensis sp.nov., isolated from Daihai Lake in Inner Mongolia.</title>
        <authorList>
            <person name="Kai J."/>
        </authorList>
    </citation>
    <scope>NUCLEOTIDE SEQUENCE [LARGE SCALE GENOMIC DNA]</scope>
    <source>
        <strain evidence="5">f23</strain>
    </source>
</reference>
<dbReference type="PANTHER" id="PTHR13090">
    <property type="entry name" value="ARGININE-HYDROXYLASE NDUFAF5, MITOCHONDRIAL"/>
    <property type="match status" value="1"/>
</dbReference>
<evidence type="ECO:0000259" key="3">
    <source>
        <dbReference type="Pfam" id="PF08241"/>
    </source>
</evidence>
<name>A0ABY4AK24_9BURK</name>
<dbReference type="RefSeq" id="WP_243479047.1">
    <property type="nucleotide sequence ID" value="NZ_CP063982.1"/>
</dbReference>
<organism evidence="4 5">
    <name type="scientific">Orrella daihaiensis</name>
    <dbReference type="NCBI Taxonomy" id="2782176"/>
    <lineage>
        <taxon>Bacteria</taxon>
        <taxon>Pseudomonadati</taxon>
        <taxon>Pseudomonadota</taxon>
        <taxon>Betaproteobacteria</taxon>
        <taxon>Burkholderiales</taxon>
        <taxon>Alcaligenaceae</taxon>
        <taxon>Orrella</taxon>
    </lineage>
</organism>
<evidence type="ECO:0000313" key="5">
    <source>
        <dbReference type="Proteomes" id="UP000831607"/>
    </source>
</evidence>
<evidence type="ECO:0000313" key="4">
    <source>
        <dbReference type="EMBL" id="UOD50639.1"/>
    </source>
</evidence>
<dbReference type="EMBL" id="CP063982">
    <property type="protein sequence ID" value="UOD50639.1"/>
    <property type="molecule type" value="Genomic_DNA"/>
</dbReference>
<dbReference type="Pfam" id="PF08241">
    <property type="entry name" value="Methyltransf_11"/>
    <property type="match status" value="1"/>
</dbReference>
<sequence length="302" mass="34061">MTNSSHLERLAIEPRHVKQQFDRRGDLECAEFLYGEIAARMLDRLALIRLEPTVILDAGCGAGRRFAALRQRYPQATILGLDHNQRLLTLARQALKESIWQRFLGSMGRKPAIELINAELDRTQLAPESIDLIWSNLAMHWHPEPHHVLREWSRLLRPNGLAFFTVWGPATGKELREAITAAGLQTATLPLVDMHDLGDLMVEHGFADPVMDQETITLTYDHAGALLADAYALGGNPNPQRKASLASRVWREHLIDALESKRQANKLTLTLEIAYGHAWRNSIRRQGNETRISVQAIGRKSD</sequence>
<dbReference type="InterPro" id="IPR013216">
    <property type="entry name" value="Methyltransf_11"/>
</dbReference>
<protein>
    <submittedName>
        <fullName evidence="4">Methyltransferase domain-containing protein</fullName>
    </submittedName>
</protein>
<dbReference type="Gene3D" id="3.40.50.150">
    <property type="entry name" value="Vaccinia Virus protein VP39"/>
    <property type="match status" value="1"/>
</dbReference>
<keyword evidence="5" id="KW-1185">Reference proteome</keyword>
<proteinExistence type="predicted"/>
<dbReference type="CDD" id="cd02440">
    <property type="entry name" value="AdoMet_MTases"/>
    <property type="match status" value="1"/>
</dbReference>
<dbReference type="GO" id="GO:0008168">
    <property type="term" value="F:methyltransferase activity"/>
    <property type="evidence" value="ECO:0007669"/>
    <property type="project" value="UniProtKB-KW"/>
</dbReference>
<keyword evidence="2" id="KW-0808">Transferase</keyword>